<evidence type="ECO:0000313" key="1">
    <source>
        <dbReference type="EMBL" id="KKK90835.1"/>
    </source>
</evidence>
<accession>A0A0F8ZY62</accession>
<organism evidence="1">
    <name type="scientific">marine sediment metagenome</name>
    <dbReference type="NCBI Taxonomy" id="412755"/>
    <lineage>
        <taxon>unclassified sequences</taxon>
        <taxon>metagenomes</taxon>
        <taxon>ecological metagenomes</taxon>
    </lineage>
</organism>
<protein>
    <submittedName>
        <fullName evidence="1">Uncharacterized protein</fullName>
    </submittedName>
</protein>
<name>A0A0F8ZY62_9ZZZZ</name>
<dbReference type="AlphaFoldDB" id="A0A0F8ZY62"/>
<proteinExistence type="predicted"/>
<dbReference type="EMBL" id="LAZR01048920">
    <property type="protein sequence ID" value="KKK90835.1"/>
    <property type="molecule type" value="Genomic_DNA"/>
</dbReference>
<reference evidence="1" key="1">
    <citation type="journal article" date="2015" name="Nature">
        <title>Complex archaea that bridge the gap between prokaryotes and eukaryotes.</title>
        <authorList>
            <person name="Spang A."/>
            <person name="Saw J.H."/>
            <person name="Jorgensen S.L."/>
            <person name="Zaremba-Niedzwiedzka K."/>
            <person name="Martijn J."/>
            <person name="Lind A.E."/>
            <person name="van Eijk R."/>
            <person name="Schleper C."/>
            <person name="Guy L."/>
            <person name="Ettema T.J."/>
        </authorList>
    </citation>
    <scope>NUCLEOTIDE SEQUENCE</scope>
</reference>
<sequence length="54" mass="6061">MTQQSKLAKVTCCRCGETFEYEDDGVTMGCMPDGAFLHFQENEWACSDCLEDGE</sequence>
<comment type="caution">
    <text evidence="1">The sequence shown here is derived from an EMBL/GenBank/DDBJ whole genome shotgun (WGS) entry which is preliminary data.</text>
</comment>
<gene>
    <name evidence="1" type="ORF">LCGC14_2719010</name>
</gene>